<feature type="transmembrane region" description="Helical" evidence="1">
    <location>
        <begin position="67"/>
        <end position="85"/>
    </location>
</feature>
<keyword evidence="1" id="KW-1133">Transmembrane helix</keyword>
<dbReference type="AlphaFoldDB" id="A0AA42WDH1"/>
<evidence type="ECO:0000313" key="3">
    <source>
        <dbReference type="Proteomes" id="UP001161276"/>
    </source>
</evidence>
<keyword evidence="1" id="KW-0472">Membrane</keyword>
<feature type="transmembrane region" description="Helical" evidence="1">
    <location>
        <begin position="110"/>
        <end position="130"/>
    </location>
</feature>
<gene>
    <name evidence="2" type="ORF">N5K24_14415</name>
</gene>
<dbReference type="Proteomes" id="UP001161276">
    <property type="component" value="Unassembled WGS sequence"/>
</dbReference>
<proteinExistence type="predicted"/>
<dbReference type="RefSeq" id="WP_280027172.1">
    <property type="nucleotide sequence ID" value="NZ_JAOCKG010000005.1"/>
</dbReference>
<comment type="caution">
    <text evidence="2">The sequence shown here is derived from an EMBL/GenBank/DDBJ whole genome shotgun (WGS) entry which is preliminary data.</text>
</comment>
<dbReference type="EMBL" id="JAOCKG010000005">
    <property type="protein sequence ID" value="MDH2051594.1"/>
    <property type="molecule type" value="Genomic_DNA"/>
</dbReference>
<protein>
    <submittedName>
        <fullName evidence="2">Uncharacterized protein</fullName>
    </submittedName>
</protein>
<keyword evidence="1" id="KW-0812">Transmembrane</keyword>
<reference evidence="2" key="1">
    <citation type="submission" date="2022-09" db="EMBL/GenBank/DDBJ databases">
        <title>Intensive care unit water sources are persistently colonized with multi-drug resistant bacteria and are the site of extensive horizontal gene transfer of antibiotic resistance genes.</title>
        <authorList>
            <person name="Diorio-Toth L."/>
        </authorList>
    </citation>
    <scope>NUCLEOTIDE SEQUENCE</scope>
    <source>
        <strain evidence="2">GD03676</strain>
    </source>
</reference>
<organism evidence="2 3">
    <name type="scientific">Achromobacter marplatensis</name>
    <dbReference type="NCBI Taxonomy" id="470868"/>
    <lineage>
        <taxon>Bacteria</taxon>
        <taxon>Pseudomonadati</taxon>
        <taxon>Pseudomonadota</taxon>
        <taxon>Betaproteobacteria</taxon>
        <taxon>Burkholderiales</taxon>
        <taxon>Alcaligenaceae</taxon>
        <taxon>Achromobacter</taxon>
    </lineage>
</organism>
<evidence type="ECO:0000313" key="2">
    <source>
        <dbReference type="EMBL" id="MDH2051594.1"/>
    </source>
</evidence>
<accession>A0AA42WDH1</accession>
<evidence type="ECO:0000256" key="1">
    <source>
        <dbReference type="SAM" id="Phobius"/>
    </source>
</evidence>
<name>A0AA42WDH1_9BURK</name>
<feature type="transmembrane region" description="Helical" evidence="1">
    <location>
        <begin position="42"/>
        <end position="60"/>
    </location>
</feature>
<sequence>MTRKINLTPIPWPVGAASAIAIFALIWLLSKPGMQLFDASRLSVISVWTGALAILCLVYIKRYALALWLHGALAACFWTRIFAGADRERARAFGPYGLGEQLNWIITDDLFPLFCIATLTSLMLVAASIGSAKLSRRASRGTP</sequence>
<feature type="transmembrane region" description="Helical" evidence="1">
    <location>
        <begin position="12"/>
        <end position="30"/>
    </location>
</feature>